<evidence type="ECO:0000256" key="3">
    <source>
        <dbReference type="ARBA" id="ARBA00022553"/>
    </source>
</evidence>
<evidence type="ECO:0000313" key="23">
    <source>
        <dbReference type="Proteomes" id="UP001604336"/>
    </source>
</evidence>
<dbReference type="FunFam" id="3.30.200.20:FF:000142">
    <property type="entry name" value="Cysteine-rich receptor-like protein kinase 10"/>
    <property type="match status" value="1"/>
</dbReference>
<feature type="domain" description="Protein kinase" evidence="20">
    <location>
        <begin position="543"/>
        <end position="836"/>
    </location>
</feature>
<dbReference type="InterPro" id="IPR011009">
    <property type="entry name" value="Kinase-like_dom_sf"/>
</dbReference>
<dbReference type="Pfam" id="PF07714">
    <property type="entry name" value="PK_Tyr_Ser-Thr"/>
    <property type="match status" value="1"/>
</dbReference>
<evidence type="ECO:0000256" key="12">
    <source>
        <dbReference type="ARBA" id="ARBA00023136"/>
    </source>
</evidence>
<evidence type="ECO:0000256" key="6">
    <source>
        <dbReference type="ARBA" id="ARBA00022729"/>
    </source>
</evidence>
<sequence>MSSWKWLPNFIICLINLVAIVKSQFPTPIYTHSKCQNNGSYTSNSTYKKNLDTILSSISSNIDTNGFYNTSIGEKSDRVNVIAMCRADLQPSQCHRYVRDASIEILNKCPGQKQAILWHEFCMTAYNRSPKKFAAASRPYPDYRTIYAFEQCTADITPQDCGSCLNQSALEIRQCCDGSRGVRILRPSCYLRFETDPFYNESMVETVHSHQYRQHQDDNKKSQFPTPIYIQSKCQNNGSYTSNSTYKKNLDTILSSISPNIDTNGFYNASIGEKSDRVNVIAMCRADLQPSQCRHYVQDASIEILNKCPGQKQAILWHEFCMVRYSDEAIFGNVAYSPFDFGNNIENVPDQDKFYQELNILLDSLRNQTAYNGSPKKFAAASRPYPDYRTIYAFEQCTANITPQDCGSCLNQSALEIRQCCDGSRGVRILRPSCYLRFETDPFYNESMVETVLQPPISTAPGKDDNTTRNDDKTTRKDDNTTRKDDKTTRTIVIVIVPIGIFVRIKKTRKSKTEENIESDNEISTVESLQYNFSTVRDMTDDFSDANKLGQGGFGFVYKGTMSNGNEVAMKRLSRDSEQGDTEFKNEVLLVAKLQHRNLVRLLGFSMEGRERLLVYEFVCNGSLDRFIFDPIKRAHLDWENRYKIIGGVARGLLYLHEDSRLRIIHRDLKASNVLLDGEMNAKISDFGLARLFVPDETHGNTNIVVGTYGYMAPEYIMHGQFSIKSDVFSFGVLVLEIISGQKTSNFRNGENLEDLLSCVWKNWHQETPDNILDSALKVSSSPLRDIVRCIHIGLLCVQENAADRPTMASVILMLTSSTITLPIPSQPSIFYHDYL</sequence>
<dbReference type="Pfam" id="PF01657">
    <property type="entry name" value="Stress-antifung"/>
    <property type="match status" value="4"/>
</dbReference>
<dbReference type="GO" id="GO:0005524">
    <property type="term" value="F:ATP binding"/>
    <property type="evidence" value="ECO:0007669"/>
    <property type="project" value="UniProtKB-UniRule"/>
</dbReference>
<keyword evidence="12" id="KW-0472">Membrane</keyword>
<keyword evidence="23" id="KW-1185">Reference proteome</keyword>
<evidence type="ECO:0000256" key="10">
    <source>
        <dbReference type="ARBA" id="ARBA00022840"/>
    </source>
</evidence>
<keyword evidence="10 17" id="KW-0067">ATP-binding</keyword>
<comment type="catalytic activity">
    <reaction evidence="15">
        <text>L-seryl-[protein] + ATP = O-phospho-L-seryl-[protein] + ADP + H(+)</text>
        <dbReference type="Rhea" id="RHEA:17989"/>
        <dbReference type="Rhea" id="RHEA-COMP:9863"/>
        <dbReference type="Rhea" id="RHEA-COMP:11604"/>
        <dbReference type="ChEBI" id="CHEBI:15378"/>
        <dbReference type="ChEBI" id="CHEBI:29999"/>
        <dbReference type="ChEBI" id="CHEBI:30616"/>
        <dbReference type="ChEBI" id="CHEBI:83421"/>
        <dbReference type="ChEBI" id="CHEBI:456216"/>
    </reaction>
</comment>
<feature type="domain" description="Gnk2-homologous" evidence="21">
    <location>
        <begin position="228"/>
        <end position="330"/>
    </location>
</feature>
<evidence type="ECO:0000256" key="8">
    <source>
        <dbReference type="ARBA" id="ARBA00022741"/>
    </source>
</evidence>
<evidence type="ECO:0000259" key="20">
    <source>
        <dbReference type="PROSITE" id="PS50011"/>
    </source>
</evidence>
<dbReference type="SUPFAM" id="SSF56112">
    <property type="entry name" value="Protein kinase-like (PK-like)"/>
    <property type="match status" value="1"/>
</dbReference>
<dbReference type="GO" id="GO:0006979">
    <property type="term" value="P:response to oxidative stress"/>
    <property type="evidence" value="ECO:0007669"/>
    <property type="project" value="UniProtKB-ARBA"/>
</dbReference>
<dbReference type="PROSITE" id="PS00107">
    <property type="entry name" value="PROTEIN_KINASE_ATP"/>
    <property type="match status" value="1"/>
</dbReference>
<proteinExistence type="predicted"/>
<name>A0ABD1PTD6_9LAMI</name>
<feature type="domain" description="Gnk2-homologous" evidence="21">
    <location>
        <begin position="93"/>
        <end position="198"/>
    </location>
</feature>
<dbReference type="SMART" id="SM00220">
    <property type="entry name" value="S_TKc"/>
    <property type="match status" value="1"/>
</dbReference>
<keyword evidence="3" id="KW-0597">Phosphoprotein</keyword>
<dbReference type="CDD" id="cd14066">
    <property type="entry name" value="STKc_IRAK"/>
    <property type="match status" value="1"/>
</dbReference>
<evidence type="ECO:0000256" key="5">
    <source>
        <dbReference type="ARBA" id="ARBA00022692"/>
    </source>
</evidence>
<evidence type="ECO:0000256" key="11">
    <source>
        <dbReference type="ARBA" id="ARBA00022989"/>
    </source>
</evidence>
<dbReference type="GO" id="GO:0016020">
    <property type="term" value="C:membrane"/>
    <property type="evidence" value="ECO:0007669"/>
    <property type="project" value="UniProtKB-SubCell"/>
</dbReference>
<dbReference type="InterPro" id="IPR000719">
    <property type="entry name" value="Prot_kinase_dom"/>
</dbReference>
<evidence type="ECO:0000256" key="2">
    <source>
        <dbReference type="ARBA" id="ARBA00022527"/>
    </source>
</evidence>
<dbReference type="InterPro" id="IPR017441">
    <property type="entry name" value="Protein_kinase_ATP_BS"/>
</dbReference>
<keyword evidence="2" id="KW-0723">Serine/threonine-protein kinase</keyword>
<dbReference type="Gene3D" id="3.30.200.20">
    <property type="entry name" value="Phosphorylase Kinase, domain 1"/>
    <property type="match status" value="1"/>
</dbReference>
<evidence type="ECO:0000256" key="4">
    <source>
        <dbReference type="ARBA" id="ARBA00022679"/>
    </source>
</evidence>
<dbReference type="FunFam" id="3.30.430.20:FF:000002">
    <property type="entry name" value="Cysteine-rich receptor-like protein kinase 10"/>
    <property type="match status" value="1"/>
</dbReference>
<accession>A0ABD1PTD6</accession>
<feature type="chain" id="PRO_5044749358" evidence="19">
    <location>
        <begin position="24"/>
        <end position="836"/>
    </location>
</feature>
<feature type="signal peptide" evidence="19">
    <location>
        <begin position="1"/>
        <end position="23"/>
    </location>
</feature>
<evidence type="ECO:0000256" key="19">
    <source>
        <dbReference type="SAM" id="SignalP"/>
    </source>
</evidence>
<comment type="caution">
    <text evidence="22">The sequence shown here is derived from an EMBL/GenBank/DDBJ whole genome shotgun (WGS) entry which is preliminary data.</text>
</comment>
<dbReference type="PROSITE" id="PS00108">
    <property type="entry name" value="PROTEIN_KINASE_ST"/>
    <property type="match status" value="1"/>
</dbReference>
<feature type="domain" description="Gnk2-homologous" evidence="21">
    <location>
        <begin position="336"/>
        <end position="443"/>
    </location>
</feature>
<comment type="catalytic activity">
    <reaction evidence="16">
        <text>L-threonyl-[protein] + ATP = O-phospho-L-threonyl-[protein] + ADP + H(+)</text>
        <dbReference type="Rhea" id="RHEA:46608"/>
        <dbReference type="Rhea" id="RHEA-COMP:11060"/>
        <dbReference type="Rhea" id="RHEA-COMP:11605"/>
        <dbReference type="ChEBI" id="CHEBI:15378"/>
        <dbReference type="ChEBI" id="CHEBI:30013"/>
        <dbReference type="ChEBI" id="CHEBI:30616"/>
        <dbReference type="ChEBI" id="CHEBI:61977"/>
        <dbReference type="ChEBI" id="CHEBI:456216"/>
    </reaction>
</comment>
<feature type="region of interest" description="Disordered" evidence="18">
    <location>
        <begin position="454"/>
        <end position="485"/>
    </location>
</feature>
<keyword evidence="11" id="KW-1133">Transmembrane helix</keyword>
<evidence type="ECO:0000256" key="14">
    <source>
        <dbReference type="ARBA" id="ARBA00023180"/>
    </source>
</evidence>
<protein>
    <submittedName>
        <fullName evidence="22">Cysteine-rich receptor-like protein kinase 26</fullName>
    </submittedName>
</protein>
<keyword evidence="8 17" id="KW-0547">Nucleotide-binding</keyword>
<keyword evidence="4" id="KW-0808">Transferase</keyword>
<feature type="binding site" evidence="17">
    <location>
        <position position="571"/>
    </location>
    <ligand>
        <name>ATP</name>
        <dbReference type="ChEBI" id="CHEBI:30616"/>
    </ligand>
</feature>
<evidence type="ECO:0000259" key="21">
    <source>
        <dbReference type="PROSITE" id="PS51473"/>
    </source>
</evidence>
<evidence type="ECO:0000256" key="15">
    <source>
        <dbReference type="ARBA" id="ARBA00047558"/>
    </source>
</evidence>
<keyword evidence="14" id="KW-0325">Glycoprotein</keyword>
<evidence type="ECO:0000256" key="13">
    <source>
        <dbReference type="ARBA" id="ARBA00023170"/>
    </source>
</evidence>
<feature type="compositionally biased region" description="Basic and acidic residues" evidence="18">
    <location>
        <begin position="462"/>
        <end position="485"/>
    </location>
</feature>
<dbReference type="PROSITE" id="PS50011">
    <property type="entry name" value="PROTEIN_KINASE_DOM"/>
    <property type="match status" value="1"/>
</dbReference>
<evidence type="ECO:0000313" key="22">
    <source>
        <dbReference type="EMBL" id="KAL2467193.1"/>
    </source>
</evidence>
<reference evidence="23" key="1">
    <citation type="submission" date="2024-07" db="EMBL/GenBank/DDBJ databases">
        <title>Two chromosome-level genome assemblies of Korean endemic species Abeliophyllum distichum and Forsythia ovata (Oleaceae).</title>
        <authorList>
            <person name="Jang H."/>
        </authorList>
    </citation>
    <scope>NUCLEOTIDE SEQUENCE [LARGE SCALE GENOMIC DNA]</scope>
</reference>
<dbReference type="InterPro" id="IPR001245">
    <property type="entry name" value="Ser-Thr/Tyr_kinase_cat_dom"/>
</dbReference>
<dbReference type="InterPro" id="IPR038408">
    <property type="entry name" value="GNK2_sf"/>
</dbReference>
<dbReference type="Gene3D" id="1.10.510.10">
    <property type="entry name" value="Transferase(Phosphotransferase) domain 1"/>
    <property type="match status" value="1"/>
</dbReference>
<dbReference type="FunFam" id="3.30.430.20:FF:000003">
    <property type="entry name" value="Cysteine-rich RLK (RECEPTOR-like protein kinase) 10"/>
    <property type="match status" value="1"/>
</dbReference>
<dbReference type="PANTHER" id="PTHR27002">
    <property type="entry name" value="RECEPTOR-LIKE SERINE/THREONINE-PROTEIN KINASE SD1-8"/>
    <property type="match status" value="1"/>
</dbReference>
<keyword evidence="13" id="KW-0675">Receptor</keyword>
<dbReference type="PANTHER" id="PTHR27002:SF181">
    <property type="entry name" value="RECEPTOR-LIKE SERINE_THREONINE-PROTEIN KINASE"/>
    <property type="match status" value="1"/>
</dbReference>
<evidence type="ECO:0000256" key="18">
    <source>
        <dbReference type="SAM" id="MobiDB-lite"/>
    </source>
</evidence>
<dbReference type="GO" id="GO:0004674">
    <property type="term" value="F:protein serine/threonine kinase activity"/>
    <property type="evidence" value="ECO:0007669"/>
    <property type="project" value="UniProtKB-KW"/>
</dbReference>
<keyword evidence="9" id="KW-0418">Kinase</keyword>
<dbReference type="CDD" id="cd23509">
    <property type="entry name" value="Gnk2-like"/>
    <property type="match status" value="3"/>
</dbReference>
<keyword evidence="6 19" id="KW-0732">Signal</keyword>
<evidence type="ECO:0000256" key="17">
    <source>
        <dbReference type="PROSITE-ProRule" id="PRU10141"/>
    </source>
</evidence>
<evidence type="ECO:0000256" key="1">
    <source>
        <dbReference type="ARBA" id="ARBA00004167"/>
    </source>
</evidence>
<keyword evidence="5" id="KW-0812">Transmembrane</keyword>
<dbReference type="InterPro" id="IPR008271">
    <property type="entry name" value="Ser/Thr_kinase_AS"/>
</dbReference>
<dbReference type="EMBL" id="JBFOLK010000013">
    <property type="protein sequence ID" value="KAL2467193.1"/>
    <property type="molecule type" value="Genomic_DNA"/>
</dbReference>
<keyword evidence="7" id="KW-0677">Repeat</keyword>
<comment type="subcellular location">
    <subcellularLocation>
        <location evidence="1">Membrane</location>
        <topology evidence="1">Single-pass membrane protein</topology>
    </subcellularLocation>
</comment>
<evidence type="ECO:0000256" key="16">
    <source>
        <dbReference type="ARBA" id="ARBA00047951"/>
    </source>
</evidence>
<dbReference type="AlphaFoldDB" id="A0ABD1PTD6"/>
<dbReference type="PROSITE" id="PS51473">
    <property type="entry name" value="GNK2"/>
    <property type="match status" value="3"/>
</dbReference>
<evidence type="ECO:0000256" key="9">
    <source>
        <dbReference type="ARBA" id="ARBA00022777"/>
    </source>
</evidence>
<gene>
    <name evidence="22" type="ORF">Adt_43044</name>
</gene>
<evidence type="ECO:0000256" key="7">
    <source>
        <dbReference type="ARBA" id="ARBA00022737"/>
    </source>
</evidence>
<dbReference type="FunFam" id="1.10.510.10:FF:000129">
    <property type="entry name" value="cysteine-rich receptor-like protein kinase 10"/>
    <property type="match status" value="1"/>
</dbReference>
<dbReference type="InterPro" id="IPR002902">
    <property type="entry name" value="GNK2"/>
</dbReference>
<dbReference type="Gene3D" id="3.30.430.20">
    <property type="entry name" value="Gnk2 domain, C-X8-C-X2-C motif"/>
    <property type="match status" value="4"/>
</dbReference>
<dbReference type="Proteomes" id="UP001604336">
    <property type="component" value="Unassembled WGS sequence"/>
</dbReference>
<organism evidence="22 23">
    <name type="scientific">Abeliophyllum distichum</name>
    <dbReference type="NCBI Taxonomy" id="126358"/>
    <lineage>
        <taxon>Eukaryota</taxon>
        <taxon>Viridiplantae</taxon>
        <taxon>Streptophyta</taxon>
        <taxon>Embryophyta</taxon>
        <taxon>Tracheophyta</taxon>
        <taxon>Spermatophyta</taxon>
        <taxon>Magnoliopsida</taxon>
        <taxon>eudicotyledons</taxon>
        <taxon>Gunneridae</taxon>
        <taxon>Pentapetalae</taxon>
        <taxon>asterids</taxon>
        <taxon>lamiids</taxon>
        <taxon>Lamiales</taxon>
        <taxon>Oleaceae</taxon>
        <taxon>Forsythieae</taxon>
        <taxon>Abeliophyllum</taxon>
    </lineage>
</organism>